<name>A0A6G9AI40_9BACT</name>
<protein>
    <submittedName>
        <fullName evidence="5">NGG1p interacting factor NIF3</fullName>
    </submittedName>
</protein>
<evidence type="ECO:0000313" key="6">
    <source>
        <dbReference type="Proteomes" id="UP000501802"/>
    </source>
</evidence>
<keyword evidence="2 3" id="KW-0479">Metal-binding</keyword>
<evidence type="ECO:0000256" key="2">
    <source>
        <dbReference type="ARBA" id="ARBA00022723"/>
    </source>
</evidence>
<dbReference type="EMBL" id="CP050063">
    <property type="protein sequence ID" value="QIP11976.1"/>
    <property type="molecule type" value="Genomic_DNA"/>
</dbReference>
<reference evidence="5 6" key="1">
    <citation type="submission" date="2020-03" db="EMBL/GenBank/DDBJ databases">
        <authorList>
            <person name="Kim M.K."/>
        </authorList>
    </citation>
    <scope>NUCLEOTIDE SEQUENCE [LARGE SCALE GENOMIC DNA]</scope>
    <source>
        <strain evidence="5 6">BT328</strain>
    </source>
</reference>
<feature type="binding site" evidence="3">
    <location>
        <position position="270"/>
    </location>
    <ligand>
        <name>a divalent metal cation</name>
        <dbReference type="ChEBI" id="CHEBI:60240"/>
        <label>1</label>
    </ligand>
</feature>
<dbReference type="Pfam" id="PF01784">
    <property type="entry name" value="DUF34_NIF3"/>
    <property type="match status" value="1"/>
</dbReference>
<dbReference type="SUPFAM" id="SSF102705">
    <property type="entry name" value="NIF3 (NGG1p interacting factor 3)-like"/>
    <property type="match status" value="1"/>
</dbReference>
<dbReference type="InterPro" id="IPR002678">
    <property type="entry name" value="DUF34/NIF3"/>
</dbReference>
<evidence type="ECO:0000256" key="1">
    <source>
        <dbReference type="ARBA" id="ARBA00006964"/>
    </source>
</evidence>
<dbReference type="PANTHER" id="PTHR13799:SF14">
    <property type="entry name" value="GTP CYCLOHYDROLASE 1 TYPE 2 HOMOLOG"/>
    <property type="match status" value="1"/>
</dbReference>
<dbReference type="GO" id="GO:0005737">
    <property type="term" value="C:cytoplasm"/>
    <property type="evidence" value="ECO:0007669"/>
    <property type="project" value="TreeGrafter"/>
</dbReference>
<proteinExistence type="inferred from homology"/>
<dbReference type="PANTHER" id="PTHR13799">
    <property type="entry name" value="NGG1 INTERACTING FACTOR 3"/>
    <property type="match status" value="1"/>
</dbReference>
<feature type="binding site" evidence="3">
    <location>
        <position position="104"/>
    </location>
    <ligand>
        <name>a divalent metal cation</name>
        <dbReference type="ChEBI" id="CHEBI:60240"/>
        <label>1</label>
    </ligand>
</feature>
<dbReference type="InterPro" id="IPR006311">
    <property type="entry name" value="TAT_signal"/>
</dbReference>
<dbReference type="Gene3D" id="3.40.1390.30">
    <property type="entry name" value="NIF3 (NGG1p interacting factor 3)-like"/>
    <property type="match status" value="2"/>
</dbReference>
<feature type="signal peptide" evidence="4">
    <location>
        <begin position="1"/>
        <end position="32"/>
    </location>
</feature>
<sequence length="302" mass="33319">MHKAPGRRQFLATFTKAVGTSMLMNAPFLSQAGSPEVSQASFTVGQVMDLILKTIPNAPFPKTVDTLKSGNAAQKVTGIVSTMFGTIEVIEKTIAAGANFIIAHEPTFYNHADETDWLSNDPVFKYKHELLTKNGIALWRFHDYWHSHRPDGIRTGMLSALAWENYVDPQNPQVLIIPATSLTQLIAHAKQKLGIKQVRVVGDTAQSCKRVLLLPGAAGGRNQIMAIEKAKPDVVLCGEASEWETPEYIRDARRQGQKISLVVLGHIMSEAAGMEWLVSWLKPKLPDVKISYIPSGNPFSYE</sequence>
<dbReference type="RefSeq" id="WP_167205679.1">
    <property type="nucleotide sequence ID" value="NZ_CP050063.1"/>
</dbReference>
<dbReference type="KEGG" id="spib:G8759_04680"/>
<dbReference type="PROSITE" id="PS51318">
    <property type="entry name" value="TAT"/>
    <property type="match status" value="1"/>
</dbReference>
<dbReference type="AlphaFoldDB" id="A0A6G9AI40"/>
<dbReference type="Proteomes" id="UP000501802">
    <property type="component" value="Chromosome"/>
</dbReference>
<feature type="binding site" evidence="3">
    <location>
        <position position="266"/>
    </location>
    <ligand>
        <name>a divalent metal cation</name>
        <dbReference type="ChEBI" id="CHEBI:60240"/>
        <label>1</label>
    </ligand>
</feature>
<comment type="similarity">
    <text evidence="1">Belongs to the GTP cyclohydrolase I type 2/NIF3 family.</text>
</comment>
<organism evidence="5 6">
    <name type="scientific">Spirosoma aureum</name>
    <dbReference type="NCBI Taxonomy" id="2692134"/>
    <lineage>
        <taxon>Bacteria</taxon>
        <taxon>Pseudomonadati</taxon>
        <taxon>Bacteroidota</taxon>
        <taxon>Cytophagia</taxon>
        <taxon>Cytophagales</taxon>
        <taxon>Cytophagaceae</taxon>
        <taxon>Spirosoma</taxon>
    </lineage>
</organism>
<gene>
    <name evidence="5" type="ORF">G8759_04680</name>
</gene>
<accession>A0A6G9AI40</accession>
<evidence type="ECO:0000256" key="4">
    <source>
        <dbReference type="SAM" id="SignalP"/>
    </source>
</evidence>
<feature type="chain" id="PRO_5026251735" evidence="4">
    <location>
        <begin position="33"/>
        <end position="302"/>
    </location>
</feature>
<keyword evidence="6" id="KW-1185">Reference proteome</keyword>
<dbReference type="GO" id="GO:0046872">
    <property type="term" value="F:metal ion binding"/>
    <property type="evidence" value="ECO:0007669"/>
    <property type="project" value="UniProtKB-KW"/>
</dbReference>
<evidence type="ECO:0000313" key="5">
    <source>
        <dbReference type="EMBL" id="QIP11976.1"/>
    </source>
</evidence>
<dbReference type="InterPro" id="IPR036069">
    <property type="entry name" value="DUF34/NIF3_sf"/>
</dbReference>
<evidence type="ECO:0000256" key="3">
    <source>
        <dbReference type="PIRSR" id="PIRSR602678-1"/>
    </source>
</evidence>
<keyword evidence="4" id="KW-0732">Signal</keyword>